<dbReference type="EMBL" id="JAAPAO010000509">
    <property type="protein sequence ID" value="KAF4658109.1"/>
    <property type="molecule type" value="Genomic_DNA"/>
</dbReference>
<evidence type="ECO:0000256" key="1">
    <source>
        <dbReference type="SAM" id="Phobius"/>
    </source>
</evidence>
<feature type="transmembrane region" description="Helical" evidence="1">
    <location>
        <begin position="32"/>
        <end position="49"/>
    </location>
</feature>
<proteinExistence type="predicted"/>
<organism evidence="2 3">
    <name type="scientific">Perkinsus chesapeaki</name>
    <name type="common">Clam parasite</name>
    <name type="synonym">Perkinsus andrewsi</name>
    <dbReference type="NCBI Taxonomy" id="330153"/>
    <lineage>
        <taxon>Eukaryota</taxon>
        <taxon>Sar</taxon>
        <taxon>Alveolata</taxon>
        <taxon>Perkinsozoa</taxon>
        <taxon>Perkinsea</taxon>
        <taxon>Perkinsida</taxon>
        <taxon>Perkinsidae</taxon>
        <taxon>Perkinsus</taxon>
    </lineage>
</organism>
<comment type="caution">
    <text evidence="2">The sequence shown here is derived from an EMBL/GenBank/DDBJ whole genome shotgun (WGS) entry which is preliminary data.</text>
</comment>
<evidence type="ECO:0000313" key="3">
    <source>
        <dbReference type="Proteomes" id="UP000591131"/>
    </source>
</evidence>
<accession>A0A7J6LFR9</accession>
<evidence type="ECO:0000313" key="2">
    <source>
        <dbReference type="EMBL" id="KAF4658109.1"/>
    </source>
</evidence>
<protein>
    <recommendedName>
        <fullName evidence="4">ER-bound oxygenase mpaB/mpaB'/Rubber oxygenase catalytic domain-containing protein</fullName>
    </recommendedName>
</protein>
<name>A0A7J6LFR9_PERCH</name>
<keyword evidence="3" id="KW-1185">Reference proteome</keyword>
<dbReference type="AlphaFoldDB" id="A0A7J6LFR9"/>
<keyword evidence="1" id="KW-1133">Transmembrane helix</keyword>
<keyword evidence="1" id="KW-0472">Membrane</keyword>
<dbReference type="Proteomes" id="UP000591131">
    <property type="component" value="Unassembled WGS sequence"/>
</dbReference>
<evidence type="ECO:0008006" key="4">
    <source>
        <dbReference type="Google" id="ProtNLM"/>
    </source>
</evidence>
<keyword evidence="1" id="KW-0812">Transmembrane</keyword>
<gene>
    <name evidence="2" type="ORF">FOL47_008156</name>
</gene>
<dbReference type="PANTHER" id="PTHR37159">
    <property type="entry name" value="GH11867P"/>
    <property type="match status" value="1"/>
</dbReference>
<dbReference type="PANTHER" id="PTHR37159:SF1">
    <property type="entry name" value="GH11867P"/>
    <property type="match status" value="1"/>
</dbReference>
<dbReference type="OrthoDB" id="6361347at2759"/>
<sequence length="269" mass="30206">MTRLLDLSNQDTLPQWFDEDLFRVGCTAYKKIFFTFSIGFLIALNLGVLRVPRFSSVLENTGLIGSNNAHQAYRRFKDTGRHFAAWLDPANDITCPTNMARLSLLQIRAMHLLAKRITQKGCKVGYAVSHYFLGIHDDFNPPGSTDLVNELLADFYAVLPHNYDRLHGYGLGDGTLLGYGKMALPLTTKSGMNDMEFLKWSAGGVINPTAAAIELVKDYSFTHGRVMRPLLTWITNNLISRNQITQQSIQPNLFDTALDFMPTKELSPI</sequence>
<reference evidence="2 3" key="1">
    <citation type="submission" date="2020-04" db="EMBL/GenBank/DDBJ databases">
        <title>Perkinsus chesapeaki whole genome sequence.</title>
        <authorList>
            <person name="Bogema D.R."/>
        </authorList>
    </citation>
    <scope>NUCLEOTIDE SEQUENCE [LARGE SCALE GENOMIC DNA]</scope>
    <source>
        <strain evidence="2">ATCC PRA-425</strain>
    </source>
</reference>